<dbReference type="AlphaFoldDB" id="A0A3D9HGD0"/>
<dbReference type="InterPro" id="IPR001633">
    <property type="entry name" value="EAL_dom"/>
</dbReference>
<comment type="caution">
    <text evidence="2">The sequence shown here is derived from an EMBL/GenBank/DDBJ whole genome shotgun (WGS) entry which is preliminary data.</text>
</comment>
<evidence type="ECO:0000259" key="1">
    <source>
        <dbReference type="Pfam" id="PF00563"/>
    </source>
</evidence>
<gene>
    <name evidence="2" type="ORF">DFP90_10736</name>
</gene>
<proteinExistence type="predicted"/>
<feature type="domain" description="EAL" evidence="1">
    <location>
        <begin position="220"/>
        <end position="376"/>
    </location>
</feature>
<sequence length="405" mass="46414">MGETNLKLFLRDIGQLLSGSVNMAFVRVDLTKLPHHCRRDRYLRMAHYTLQEFKSVLNAKVYPIDQKTIILIHDTECDSFASMILDKLTSFFELSPDQISSTLLSSYSFRDDRREILAYLQQLTRKLERRIERRIEDETPSKRPITVKECAALVEMLDKSSPSGLVRNQSVYAALSGNAPRPVFTESFVSVRDLVTTVSPDADFLQSRYLFMHFTQILDQKMLKLYGSLEEQQFDFTRSINLNVATILTPEFQHFRDTLRSGLAARYLIELQLTDIMVNLQAAQQAINLLEESGFRIVIDGVSPEFIPMLFHMQLQASYLKINCTSTADIEQNAPIIQTLMAQMDGCEFILARCEKQNHIALGRKLGFGLFQGFFVDSVYRNAKKPKPLKINSVHTHRELRRAAG</sequence>
<accession>A0A3D9HGD0</accession>
<name>A0A3D9HGD0_9PROT</name>
<dbReference type="Pfam" id="PF00563">
    <property type="entry name" value="EAL"/>
    <property type="match status" value="1"/>
</dbReference>
<keyword evidence="3" id="KW-1185">Reference proteome</keyword>
<dbReference type="RefSeq" id="WP_115937482.1">
    <property type="nucleotide sequence ID" value="NZ_QRDW01000007.1"/>
</dbReference>
<organism evidence="2 3">
    <name type="scientific">Aestuariispira insulae</name>
    <dbReference type="NCBI Taxonomy" id="1461337"/>
    <lineage>
        <taxon>Bacteria</taxon>
        <taxon>Pseudomonadati</taxon>
        <taxon>Pseudomonadota</taxon>
        <taxon>Alphaproteobacteria</taxon>
        <taxon>Rhodospirillales</taxon>
        <taxon>Kiloniellaceae</taxon>
        <taxon>Aestuariispira</taxon>
    </lineage>
</organism>
<dbReference type="EMBL" id="QRDW01000007">
    <property type="protein sequence ID" value="RED48533.1"/>
    <property type="molecule type" value="Genomic_DNA"/>
</dbReference>
<dbReference type="SUPFAM" id="SSF141868">
    <property type="entry name" value="EAL domain-like"/>
    <property type="match status" value="1"/>
</dbReference>
<dbReference type="OrthoDB" id="8431402at2"/>
<dbReference type="InterPro" id="IPR035919">
    <property type="entry name" value="EAL_sf"/>
</dbReference>
<evidence type="ECO:0000313" key="2">
    <source>
        <dbReference type="EMBL" id="RED48533.1"/>
    </source>
</evidence>
<dbReference type="Proteomes" id="UP000256845">
    <property type="component" value="Unassembled WGS sequence"/>
</dbReference>
<dbReference type="Gene3D" id="3.20.20.450">
    <property type="entry name" value="EAL domain"/>
    <property type="match status" value="1"/>
</dbReference>
<protein>
    <submittedName>
        <fullName evidence="2">EAL domain-containing protein</fullName>
    </submittedName>
</protein>
<reference evidence="2 3" key="1">
    <citation type="submission" date="2018-07" db="EMBL/GenBank/DDBJ databases">
        <title>Genomic Encyclopedia of Type Strains, Phase III (KMG-III): the genomes of soil and plant-associated and newly described type strains.</title>
        <authorList>
            <person name="Whitman W."/>
        </authorList>
    </citation>
    <scope>NUCLEOTIDE SEQUENCE [LARGE SCALE GENOMIC DNA]</scope>
    <source>
        <strain evidence="2 3">CECT 8488</strain>
    </source>
</reference>
<evidence type="ECO:0000313" key="3">
    <source>
        <dbReference type="Proteomes" id="UP000256845"/>
    </source>
</evidence>